<organism evidence="9 10">
    <name type="scientific">Pseudooceanicola atlanticus</name>
    <dbReference type="NCBI Taxonomy" id="1461694"/>
    <lineage>
        <taxon>Bacteria</taxon>
        <taxon>Pseudomonadati</taxon>
        <taxon>Pseudomonadota</taxon>
        <taxon>Alphaproteobacteria</taxon>
        <taxon>Rhodobacterales</taxon>
        <taxon>Paracoccaceae</taxon>
        <taxon>Pseudooceanicola</taxon>
    </lineage>
</organism>
<dbReference type="PANTHER" id="PTHR43399:SF4">
    <property type="entry name" value="CELL WALL-ASSOCIATED PROTEASE"/>
    <property type="match status" value="1"/>
</dbReference>
<dbReference type="PROSITE" id="PS00138">
    <property type="entry name" value="SUBTILASE_SER"/>
    <property type="match status" value="1"/>
</dbReference>
<dbReference type="InterPro" id="IPR051048">
    <property type="entry name" value="Peptidase_S8/S53_subtilisin"/>
</dbReference>
<dbReference type="PANTHER" id="PTHR43399">
    <property type="entry name" value="SUBTILISIN-RELATED"/>
    <property type="match status" value="1"/>
</dbReference>
<comment type="similarity">
    <text evidence="1 5">Belongs to the peptidase S8 family.</text>
</comment>
<feature type="active site" description="Charge relay system" evidence="5">
    <location>
        <position position="394"/>
    </location>
</feature>
<dbReference type="PRINTS" id="PR00723">
    <property type="entry name" value="SUBTILISIN"/>
</dbReference>
<dbReference type="AlphaFoldDB" id="A0A0A0EFJ5"/>
<feature type="signal peptide" evidence="7">
    <location>
        <begin position="1"/>
        <end position="23"/>
    </location>
</feature>
<feature type="active site" description="Charge relay system" evidence="5">
    <location>
        <position position="330"/>
    </location>
</feature>
<dbReference type="Gene3D" id="3.40.50.200">
    <property type="entry name" value="Peptidase S8/S53 domain"/>
    <property type="match status" value="1"/>
</dbReference>
<keyword evidence="10" id="KW-1185">Reference proteome</keyword>
<dbReference type="PROSITE" id="PS51892">
    <property type="entry name" value="SUBTILASE"/>
    <property type="match status" value="1"/>
</dbReference>
<keyword evidence="3 5" id="KW-0378">Hydrolase</keyword>
<evidence type="ECO:0000256" key="3">
    <source>
        <dbReference type="ARBA" id="ARBA00022801"/>
    </source>
</evidence>
<dbReference type="InterPro" id="IPR015500">
    <property type="entry name" value="Peptidase_S8_subtilisin-rel"/>
</dbReference>
<keyword evidence="4 5" id="KW-0720">Serine protease</keyword>
<dbReference type="GO" id="GO:0006508">
    <property type="term" value="P:proteolysis"/>
    <property type="evidence" value="ECO:0007669"/>
    <property type="project" value="UniProtKB-KW"/>
</dbReference>
<dbReference type="OrthoDB" id="7798899at2"/>
<dbReference type="SUPFAM" id="SSF52743">
    <property type="entry name" value="Subtilisin-like"/>
    <property type="match status" value="1"/>
</dbReference>
<gene>
    <name evidence="9" type="ORF">ATO9_10475</name>
</gene>
<dbReference type="GO" id="GO:0004252">
    <property type="term" value="F:serine-type endopeptidase activity"/>
    <property type="evidence" value="ECO:0007669"/>
    <property type="project" value="UniProtKB-UniRule"/>
</dbReference>
<evidence type="ECO:0000256" key="1">
    <source>
        <dbReference type="ARBA" id="ARBA00011073"/>
    </source>
</evidence>
<reference evidence="9 10" key="1">
    <citation type="journal article" date="2015" name="Antonie Van Leeuwenhoek">
        <title>Pseudooceanicola atlanticus gen. nov. sp. nov., isolated from surface seawater of the Atlantic Ocean and reclassification of Oceanicola batsensis, Oceanicola marinus, Oceanicola nitratireducens, Oceanicola nanhaiensis, Oceanicola antarcticus and Oceanicola flagellatus, as Pseudooceanicola batsensis comb. nov., Pseudooceanicola marinus comb. nov., Pseudooceanicola nitratireducens comb. nov., Pseudooceanicola nanhaiensis comb. nov., Pseudooceanicola antarcticus comb. nov., and Pseudooceanicola flagellatus comb. nov.</title>
        <authorList>
            <person name="Lai Q."/>
            <person name="Li G."/>
            <person name="Liu X."/>
            <person name="Du Y."/>
            <person name="Sun F."/>
            <person name="Shao Z."/>
        </authorList>
    </citation>
    <scope>NUCLEOTIDE SEQUENCE [LARGE SCALE GENOMIC DNA]</scope>
    <source>
        <strain evidence="9 10">22II-s11g</strain>
    </source>
</reference>
<feature type="compositionally biased region" description="Low complexity" evidence="6">
    <location>
        <begin position="361"/>
        <end position="372"/>
    </location>
</feature>
<sequence length="747" mass="80979">MIRRSLLAWTALLAASTASVATAEMAVPQITFQWQPDAANAIELSNEIEALYLALYNSGNLTVRDAELGQPPFVESLMRQEQVMHGAHFPVALDAMMCDLNPDHCRRTLRPAGSGELRDLTAHVGGYVPSRGRWSLRGGETLNIPDYDFMTTTTLERIPAPKGWTPDAFVADQGLDCSAFKASCEDVVRRFNPQLLKAPASGNVAITVPQQQIGTTVALRPDTRSSYLNQLKEVMNPDQSGSIAQLSFDEGSTFSPTWNQTLESRSPADLAIEAIRQNVQTIGTIQNFGVGDEPFLHSQIGLFKLVNHPFARLEDLDETQSQPVHVAVIDSRLSDGHCDLPVIRLSDGTDLAPPAPETDAETTPTPVSDTTTPAPPPADTCATIDHLAMSDADHAAGVAGVIASRANGKGMVGMNPHARLWMMAFDRNRVADQQIDNLILQMQIAIPEDVRVANLSFGVQPRLSNPGRMANAMAVLGSRMLIVAAAGNEGEKFDAQHCPVLPACLNDLDNVLTVVGLDSDMDDPGLWTSQSAGSNSNPAFDIGAPAENILSTATGNRFTHQAGTSFAAPQVTAAASLVFSTGEYVYGDELAGAQLSPKIVKDRLIYTSDFFAGLSGAVRAGRLNVGRAINVREAQFELFDGRTITGQVLEAPDEFVCRTPIAGQQFQKWYNLRRLSWNETKQRHFLFRHVGSDLGGRYGVLERDASCLVRTLSAPVEVLVRQNNGPGEVVSFQFRDIRDYTSPLFDQ</sequence>
<dbReference type="InterPro" id="IPR000209">
    <property type="entry name" value="Peptidase_S8/S53_dom"/>
</dbReference>
<feature type="domain" description="Peptidase S8/S53" evidence="8">
    <location>
        <begin position="324"/>
        <end position="608"/>
    </location>
</feature>
<evidence type="ECO:0000256" key="2">
    <source>
        <dbReference type="ARBA" id="ARBA00022670"/>
    </source>
</evidence>
<feature type="active site" description="Charge relay system" evidence="5">
    <location>
        <position position="565"/>
    </location>
</feature>
<dbReference type="InterPro" id="IPR036852">
    <property type="entry name" value="Peptidase_S8/S53_dom_sf"/>
</dbReference>
<evidence type="ECO:0000256" key="6">
    <source>
        <dbReference type="SAM" id="MobiDB-lite"/>
    </source>
</evidence>
<dbReference type="RefSeq" id="WP_043748118.1">
    <property type="nucleotide sequence ID" value="NZ_AQQX01000003.1"/>
</dbReference>
<keyword evidence="2 5" id="KW-0645">Protease</keyword>
<keyword evidence="7" id="KW-0732">Signal</keyword>
<name>A0A0A0EFJ5_9RHOB</name>
<dbReference type="Proteomes" id="UP000030004">
    <property type="component" value="Unassembled WGS sequence"/>
</dbReference>
<dbReference type="eggNOG" id="COG1404">
    <property type="taxonomic scope" value="Bacteria"/>
</dbReference>
<evidence type="ECO:0000256" key="4">
    <source>
        <dbReference type="ARBA" id="ARBA00022825"/>
    </source>
</evidence>
<accession>A0A0A0EFJ5</accession>
<comment type="caution">
    <text evidence="9">The sequence shown here is derived from an EMBL/GenBank/DDBJ whole genome shotgun (WGS) entry which is preliminary data.</text>
</comment>
<dbReference type="Pfam" id="PF00082">
    <property type="entry name" value="Peptidase_S8"/>
    <property type="match status" value="1"/>
</dbReference>
<feature type="region of interest" description="Disordered" evidence="6">
    <location>
        <begin position="347"/>
        <end position="376"/>
    </location>
</feature>
<feature type="chain" id="PRO_5001968933" description="Peptidase S8/S53 domain-containing protein" evidence="7">
    <location>
        <begin position="24"/>
        <end position="747"/>
    </location>
</feature>
<evidence type="ECO:0000259" key="8">
    <source>
        <dbReference type="Pfam" id="PF00082"/>
    </source>
</evidence>
<dbReference type="EMBL" id="AQQX01000003">
    <property type="protein sequence ID" value="KGM49095.1"/>
    <property type="molecule type" value="Genomic_DNA"/>
</dbReference>
<dbReference type="InterPro" id="IPR023828">
    <property type="entry name" value="Peptidase_S8_Ser-AS"/>
</dbReference>
<evidence type="ECO:0000313" key="10">
    <source>
        <dbReference type="Proteomes" id="UP000030004"/>
    </source>
</evidence>
<proteinExistence type="inferred from homology"/>
<evidence type="ECO:0000256" key="5">
    <source>
        <dbReference type="PROSITE-ProRule" id="PRU01240"/>
    </source>
</evidence>
<evidence type="ECO:0000256" key="7">
    <source>
        <dbReference type="SAM" id="SignalP"/>
    </source>
</evidence>
<evidence type="ECO:0000313" key="9">
    <source>
        <dbReference type="EMBL" id="KGM49095.1"/>
    </source>
</evidence>
<protein>
    <recommendedName>
        <fullName evidence="8">Peptidase S8/S53 domain-containing protein</fullName>
    </recommendedName>
</protein>
<dbReference type="STRING" id="1461694.ATO9_10475"/>